<protein>
    <submittedName>
        <fullName evidence="2">Cell wall protein Ecm33</fullName>
    </submittedName>
</protein>
<feature type="signal peptide" evidence="1">
    <location>
        <begin position="1"/>
        <end position="20"/>
    </location>
</feature>
<evidence type="ECO:0000256" key="1">
    <source>
        <dbReference type="SAM" id="SignalP"/>
    </source>
</evidence>
<keyword evidence="3" id="KW-1185">Reference proteome</keyword>
<dbReference type="SUPFAM" id="SSF52058">
    <property type="entry name" value="L domain-like"/>
    <property type="match status" value="1"/>
</dbReference>
<accession>A0ABR3CAN1</accession>
<evidence type="ECO:0000313" key="2">
    <source>
        <dbReference type="EMBL" id="KAL0257663.1"/>
    </source>
</evidence>
<proteinExistence type="predicted"/>
<evidence type="ECO:0000313" key="3">
    <source>
        <dbReference type="Proteomes" id="UP001430584"/>
    </source>
</evidence>
<organism evidence="2 3">
    <name type="scientific">Diplodia seriata</name>
    <dbReference type="NCBI Taxonomy" id="420778"/>
    <lineage>
        <taxon>Eukaryota</taxon>
        <taxon>Fungi</taxon>
        <taxon>Dikarya</taxon>
        <taxon>Ascomycota</taxon>
        <taxon>Pezizomycotina</taxon>
        <taxon>Dothideomycetes</taxon>
        <taxon>Dothideomycetes incertae sedis</taxon>
        <taxon>Botryosphaeriales</taxon>
        <taxon>Botryosphaeriaceae</taxon>
        <taxon>Diplodia</taxon>
    </lineage>
</organism>
<dbReference type="EMBL" id="JAJVCZ030000007">
    <property type="protein sequence ID" value="KAL0257663.1"/>
    <property type="molecule type" value="Genomic_DNA"/>
</dbReference>
<reference evidence="2 3" key="1">
    <citation type="submission" date="2024-02" db="EMBL/GenBank/DDBJ databases">
        <title>De novo assembly and annotation of 12 fungi associated with fruit tree decline syndrome in Ontario, Canada.</title>
        <authorList>
            <person name="Sulman M."/>
            <person name="Ellouze W."/>
            <person name="Ilyukhin E."/>
        </authorList>
    </citation>
    <scope>NUCLEOTIDE SEQUENCE [LARGE SCALE GENOMIC DNA]</scope>
    <source>
        <strain evidence="2 3">FDS-637</strain>
    </source>
</reference>
<dbReference type="Proteomes" id="UP001430584">
    <property type="component" value="Unassembled WGS sequence"/>
</dbReference>
<dbReference type="RefSeq" id="XP_066630692.1">
    <property type="nucleotide sequence ID" value="XM_066778255.1"/>
</dbReference>
<feature type="chain" id="PRO_5047168437" evidence="1">
    <location>
        <begin position="21"/>
        <end position="261"/>
    </location>
</feature>
<gene>
    <name evidence="2" type="primary">ecm33_3</name>
    <name evidence="2" type="ORF">SLS55_006826</name>
</gene>
<name>A0ABR3CAN1_9PEZI</name>
<comment type="caution">
    <text evidence="2">The sequence shown here is derived from an EMBL/GenBank/DDBJ whole genome shotgun (WGS) entry which is preliminary data.</text>
</comment>
<keyword evidence="1" id="KW-0732">Signal</keyword>
<dbReference type="GeneID" id="92010911"/>
<sequence length="261" mass="28121">MAARTVQLALISALVGVVAGQNATLCSSAATKTISSQDEANKIGAACPTFTGSISLSDGPLYSDLSFNGVKEITGKLISKDWMTVTADSLERIGDAFENIDSYTTSLDFPKLAYVGAGMIFTESDQYRPGLQHVKMPNLKEVNGDLLVTGNHYFSELQIPNIERINGLFHIEDEHALYNLSLDKLATVGPGGIDFAGTFWDGISLASIKSVYPKFNIIAMSTGNCSEWDALRQPGGALANTEDYYCHGGCKRLYGKECYST</sequence>